<reference evidence="2" key="1">
    <citation type="journal article" date="2015" name="Nature">
        <title>Complex archaea that bridge the gap between prokaryotes and eukaryotes.</title>
        <authorList>
            <person name="Spang A."/>
            <person name="Saw J.H."/>
            <person name="Jorgensen S.L."/>
            <person name="Zaremba-Niedzwiedzka K."/>
            <person name="Martijn J."/>
            <person name="Lind A.E."/>
            <person name="van Eijk R."/>
            <person name="Schleper C."/>
            <person name="Guy L."/>
            <person name="Ettema T.J."/>
        </authorList>
    </citation>
    <scope>NUCLEOTIDE SEQUENCE</scope>
</reference>
<dbReference type="PANTHER" id="PTHR31339:SF9">
    <property type="entry name" value="PLASMIN AND FIBRONECTIN-BINDING PROTEIN A"/>
    <property type="match status" value="1"/>
</dbReference>
<proteinExistence type="predicted"/>
<dbReference type="InterPro" id="IPR051801">
    <property type="entry name" value="GH28_Enzymes"/>
</dbReference>
<dbReference type="Gene3D" id="2.160.20.10">
    <property type="entry name" value="Single-stranded right-handed beta-helix, Pectin lyase-like"/>
    <property type="match status" value="1"/>
</dbReference>
<dbReference type="PROSITE" id="PS51257">
    <property type="entry name" value="PROKAR_LIPOPROTEIN"/>
    <property type="match status" value="1"/>
</dbReference>
<accession>A0A0F9FGR1</accession>
<comment type="caution">
    <text evidence="2">The sequence shown here is derived from an EMBL/GenBank/DDBJ whole genome shotgun (WGS) entry which is preliminary data.</text>
</comment>
<dbReference type="InterPro" id="IPR024535">
    <property type="entry name" value="RHGA/B-epi-like_pectate_lyase"/>
</dbReference>
<dbReference type="EMBL" id="LAZR01032660">
    <property type="protein sequence ID" value="KKL50282.1"/>
    <property type="molecule type" value="Genomic_DNA"/>
</dbReference>
<dbReference type="Pfam" id="PF12708">
    <property type="entry name" value="Pect-lyase_RHGA_epim"/>
    <property type="match status" value="1"/>
</dbReference>
<feature type="non-terminal residue" evidence="2">
    <location>
        <position position="231"/>
    </location>
</feature>
<dbReference type="SUPFAM" id="SSF51126">
    <property type="entry name" value="Pectin lyase-like"/>
    <property type="match status" value="1"/>
</dbReference>
<dbReference type="InterPro" id="IPR011050">
    <property type="entry name" value="Pectin_lyase_fold/virulence"/>
</dbReference>
<feature type="domain" description="Rhamnogalacturonase A/B/Epimerase-like pectate lyase" evidence="1">
    <location>
        <begin position="63"/>
        <end position="117"/>
    </location>
</feature>
<sequence>MNNQRRYFLKALASSTLVTATLMGCQSAPLLNVFDAPISADDWQMAEQIKAEIVVPTFPAKQFNIKDFGAKENGQFDCTQAIKSAIEACHAQGGGQVYIPDGTYLTGAIHLLSNVNLHLSNNATLSFSTDPNHYLPEVFTRWEGLEMMGYSPLIYAYEQENIAITGKGTLQGNADNQTWWPWKGPHKEGHWQLEKDAQGKVLHQREARNKLMVDAEAGVPVSERIYSTGAY</sequence>
<dbReference type="AlphaFoldDB" id="A0A0F9FGR1"/>
<organism evidence="2">
    <name type="scientific">marine sediment metagenome</name>
    <dbReference type="NCBI Taxonomy" id="412755"/>
    <lineage>
        <taxon>unclassified sequences</taxon>
        <taxon>metagenomes</taxon>
        <taxon>ecological metagenomes</taxon>
    </lineage>
</organism>
<evidence type="ECO:0000313" key="2">
    <source>
        <dbReference type="EMBL" id="KKL50282.1"/>
    </source>
</evidence>
<evidence type="ECO:0000259" key="1">
    <source>
        <dbReference type="Pfam" id="PF12708"/>
    </source>
</evidence>
<dbReference type="InterPro" id="IPR012334">
    <property type="entry name" value="Pectin_lyas_fold"/>
</dbReference>
<dbReference type="PANTHER" id="PTHR31339">
    <property type="entry name" value="PECTIN LYASE-RELATED"/>
    <property type="match status" value="1"/>
</dbReference>
<gene>
    <name evidence="2" type="ORF">LCGC14_2307060</name>
</gene>
<name>A0A0F9FGR1_9ZZZZ</name>
<protein>
    <recommendedName>
        <fullName evidence="1">Rhamnogalacturonase A/B/Epimerase-like pectate lyase domain-containing protein</fullName>
    </recommendedName>
</protein>